<feature type="transmembrane region" description="Helical" evidence="1">
    <location>
        <begin position="79"/>
        <end position="101"/>
    </location>
</feature>
<sequence>MRFQMRVSTSTHFPFPKLFLVPASELLRGFLAFSDLLCESLDFSDLFCGSLGSELQSAEFQHPVSQSPSRPPDFSGLHLFYFPVVFFTSVVFKFLISVHSLSDSLMASP</sequence>
<evidence type="ECO:0000256" key="1">
    <source>
        <dbReference type="SAM" id="Phobius"/>
    </source>
</evidence>
<keyword evidence="1" id="KW-0472">Membrane</keyword>
<keyword evidence="1" id="KW-1133">Transmembrane helix</keyword>
<name>A0ABV0TAN7_9TELE</name>
<proteinExistence type="predicted"/>
<evidence type="ECO:0000313" key="2">
    <source>
        <dbReference type="EMBL" id="MEQ2229953.1"/>
    </source>
</evidence>
<evidence type="ECO:0000313" key="3">
    <source>
        <dbReference type="Proteomes" id="UP001482620"/>
    </source>
</evidence>
<keyword evidence="1" id="KW-0812">Transmembrane</keyword>
<protein>
    <submittedName>
        <fullName evidence="2">Uncharacterized protein</fullName>
    </submittedName>
</protein>
<keyword evidence="3" id="KW-1185">Reference proteome</keyword>
<comment type="caution">
    <text evidence="2">The sequence shown here is derived from an EMBL/GenBank/DDBJ whole genome shotgun (WGS) entry which is preliminary data.</text>
</comment>
<gene>
    <name evidence="2" type="ORF">ILYODFUR_024181</name>
</gene>
<dbReference type="EMBL" id="JAHRIQ010026011">
    <property type="protein sequence ID" value="MEQ2229953.1"/>
    <property type="molecule type" value="Genomic_DNA"/>
</dbReference>
<dbReference type="Proteomes" id="UP001482620">
    <property type="component" value="Unassembled WGS sequence"/>
</dbReference>
<reference evidence="2 3" key="1">
    <citation type="submission" date="2021-06" db="EMBL/GenBank/DDBJ databases">
        <authorList>
            <person name="Palmer J.M."/>
        </authorList>
    </citation>
    <scope>NUCLEOTIDE SEQUENCE [LARGE SCALE GENOMIC DNA]</scope>
    <source>
        <strain evidence="3">if_2019</strain>
        <tissue evidence="2">Muscle</tissue>
    </source>
</reference>
<accession>A0ABV0TAN7</accession>
<organism evidence="2 3">
    <name type="scientific">Ilyodon furcidens</name>
    <name type="common">goldbreast splitfin</name>
    <dbReference type="NCBI Taxonomy" id="33524"/>
    <lineage>
        <taxon>Eukaryota</taxon>
        <taxon>Metazoa</taxon>
        <taxon>Chordata</taxon>
        <taxon>Craniata</taxon>
        <taxon>Vertebrata</taxon>
        <taxon>Euteleostomi</taxon>
        <taxon>Actinopterygii</taxon>
        <taxon>Neopterygii</taxon>
        <taxon>Teleostei</taxon>
        <taxon>Neoteleostei</taxon>
        <taxon>Acanthomorphata</taxon>
        <taxon>Ovalentaria</taxon>
        <taxon>Atherinomorphae</taxon>
        <taxon>Cyprinodontiformes</taxon>
        <taxon>Goodeidae</taxon>
        <taxon>Ilyodon</taxon>
    </lineage>
</organism>